<protein>
    <submittedName>
        <fullName evidence="1">Uncharacterized protein</fullName>
    </submittedName>
</protein>
<comment type="caution">
    <text evidence="1">The sequence shown here is derived from an EMBL/GenBank/DDBJ whole genome shotgun (WGS) entry which is preliminary data.</text>
</comment>
<dbReference type="Proteomes" id="UP000265520">
    <property type="component" value="Unassembled WGS sequence"/>
</dbReference>
<reference evidence="1 2" key="1">
    <citation type="journal article" date="2018" name="Front. Plant Sci.">
        <title>Red Clover (Trifolium pratense) and Zigzag Clover (T. medium) - A Picture of Genomic Similarities and Differences.</title>
        <authorList>
            <person name="Dluhosova J."/>
            <person name="Istvanek J."/>
            <person name="Nedelnik J."/>
            <person name="Repkova J."/>
        </authorList>
    </citation>
    <scope>NUCLEOTIDE SEQUENCE [LARGE SCALE GENOMIC DNA]</scope>
    <source>
        <strain evidence="2">cv. 10/8</strain>
        <tissue evidence="1">Leaf</tissue>
    </source>
</reference>
<proteinExistence type="predicted"/>
<sequence>MERYLMSLAVRTTGTSWSIPESRWLLWLGYTFGLGLGSRVVLDD</sequence>
<name>A0A392U617_9FABA</name>
<organism evidence="1 2">
    <name type="scientific">Trifolium medium</name>
    <dbReference type="NCBI Taxonomy" id="97028"/>
    <lineage>
        <taxon>Eukaryota</taxon>
        <taxon>Viridiplantae</taxon>
        <taxon>Streptophyta</taxon>
        <taxon>Embryophyta</taxon>
        <taxon>Tracheophyta</taxon>
        <taxon>Spermatophyta</taxon>
        <taxon>Magnoliopsida</taxon>
        <taxon>eudicotyledons</taxon>
        <taxon>Gunneridae</taxon>
        <taxon>Pentapetalae</taxon>
        <taxon>rosids</taxon>
        <taxon>fabids</taxon>
        <taxon>Fabales</taxon>
        <taxon>Fabaceae</taxon>
        <taxon>Papilionoideae</taxon>
        <taxon>50 kb inversion clade</taxon>
        <taxon>NPAAA clade</taxon>
        <taxon>Hologalegina</taxon>
        <taxon>IRL clade</taxon>
        <taxon>Trifolieae</taxon>
        <taxon>Trifolium</taxon>
    </lineage>
</organism>
<dbReference type="EMBL" id="LXQA010746342">
    <property type="protein sequence ID" value="MCI68953.1"/>
    <property type="molecule type" value="Genomic_DNA"/>
</dbReference>
<feature type="non-terminal residue" evidence="1">
    <location>
        <position position="44"/>
    </location>
</feature>
<keyword evidence="2" id="KW-1185">Reference proteome</keyword>
<evidence type="ECO:0000313" key="1">
    <source>
        <dbReference type="EMBL" id="MCI68953.1"/>
    </source>
</evidence>
<evidence type="ECO:0000313" key="2">
    <source>
        <dbReference type="Proteomes" id="UP000265520"/>
    </source>
</evidence>
<accession>A0A392U617</accession>
<dbReference type="AlphaFoldDB" id="A0A392U617"/>